<keyword evidence="1" id="KW-1133">Transmembrane helix</keyword>
<keyword evidence="1" id="KW-0812">Transmembrane</keyword>
<reference evidence="3" key="1">
    <citation type="submission" date="2022-11" db="UniProtKB">
        <authorList>
            <consortium name="WormBaseParasite"/>
        </authorList>
    </citation>
    <scope>IDENTIFICATION</scope>
</reference>
<protein>
    <submittedName>
        <fullName evidence="3">Uncharacterized protein</fullName>
    </submittedName>
</protein>
<evidence type="ECO:0000313" key="2">
    <source>
        <dbReference type="Proteomes" id="UP000887540"/>
    </source>
</evidence>
<name>A0A914DKZ9_9BILA</name>
<evidence type="ECO:0000313" key="3">
    <source>
        <dbReference type="WBParaSite" id="ACRNAN_scaffold3070.g29200.t1"/>
    </source>
</evidence>
<accession>A0A914DKZ9</accession>
<organism evidence="2 3">
    <name type="scientific">Acrobeloides nanus</name>
    <dbReference type="NCBI Taxonomy" id="290746"/>
    <lineage>
        <taxon>Eukaryota</taxon>
        <taxon>Metazoa</taxon>
        <taxon>Ecdysozoa</taxon>
        <taxon>Nematoda</taxon>
        <taxon>Chromadorea</taxon>
        <taxon>Rhabditida</taxon>
        <taxon>Tylenchina</taxon>
        <taxon>Cephalobomorpha</taxon>
        <taxon>Cephaloboidea</taxon>
        <taxon>Cephalobidae</taxon>
        <taxon>Acrobeloides</taxon>
    </lineage>
</organism>
<keyword evidence="2" id="KW-1185">Reference proteome</keyword>
<dbReference type="WBParaSite" id="ACRNAN_scaffold3070.g29200.t1">
    <property type="protein sequence ID" value="ACRNAN_scaffold3070.g29200.t1"/>
    <property type="gene ID" value="ACRNAN_scaffold3070.g29200"/>
</dbReference>
<dbReference type="AlphaFoldDB" id="A0A914DKZ9"/>
<proteinExistence type="predicted"/>
<feature type="transmembrane region" description="Helical" evidence="1">
    <location>
        <begin position="18"/>
        <end position="37"/>
    </location>
</feature>
<keyword evidence="1" id="KW-0472">Membrane</keyword>
<dbReference type="Proteomes" id="UP000887540">
    <property type="component" value="Unplaced"/>
</dbReference>
<evidence type="ECO:0000256" key="1">
    <source>
        <dbReference type="SAM" id="Phobius"/>
    </source>
</evidence>
<sequence>MADVITWIVDVLTVMVDVLTWIVDVLTVMVVFLLVINMSGWHNYINRTIKLNEIILMLTIVITKRSAAVPGLSILSQENMTTSTNSSTKIFQIKFFTNYNHKKKSPCGENVHRRTYRHNRRFNCHFDYNNYHNSYCYQICLQA</sequence>